<evidence type="ECO:0000313" key="1">
    <source>
        <dbReference type="EMBL" id="MFC0533075.1"/>
    </source>
</evidence>
<name>A0ABV6MEC2_9ACTN</name>
<evidence type="ECO:0000313" key="2">
    <source>
        <dbReference type="Proteomes" id="UP001589867"/>
    </source>
</evidence>
<dbReference type="InterPro" id="IPR025355">
    <property type="entry name" value="DUF4259"/>
</dbReference>
<gene>
    <name evidence="1" type="ORF">ACFFIA_36240</name>
</gene>
<proteinExistence type="predicted"/>
<dbReference type="Pfam" id="PF14078">
    <property type="entry name" value="DUF4259"/>
    <property type="match status" value="1"/>
</dbReference>
<sequence length="139" mass="15119">MATWQVGPFDNDDAVEWLSTLEMTQPDGRLKLTTDTFRAVALAGTGLTATDTARAIAAAATVLQCLTGAPVSNSPYAPQFLAQGSIHVAEPLRELAIRTLDVILVDGSPWRQQWANHVEEEDAIVAIQKLRNDLIKRLP</sequence>
<dbReference type="EMBL" id="JBHLUH010000077">
    <property type="protein sequence ID" value="MFC0533075.1"/>
    <property type="molecule type" value="Genomic_DNA"/>
</dbReference>
<reference evidence="1 2" key="1">
    <citation type="submission" date="2024-09" db="EMBL/GenBank/DDBJ databases">
        <authorList>
            <person name="Sun Q."/>
            <person name="Mori K."/>
        </authorList>
    </citation>
    <scope>NUCLEOTIDE SEQUENCE [LARGE SCALE GENOMIC DNA]</scope>
    <source>
        <strain evidence="1 2">TBRC 3947</strain>
    </source>
</reference>
<organism evidence="1 2">
    <name type="scientific">Phytohabitans kaempferiae</name>
    <dbReference type="NCBI Taxonomy" id="1620943"/>
    <lineage>
        <taxon>Bacteria</taxon>
        <taxon>Bacillati</taxon>
        <taxon>Actinomycetota</taxon>
        <taxon>Actinomycetes</taxon>
        <taxon>Micromonosporales</taxon>
        <taxon>Micromonosporaceae</taxon>
    </lineage>
</organism>
<accession>A0ABV6MEC2</accession>
<comment type="caution">
    <text evidence="1">The sequence shown here is derived from an EMBL/GenBank/DDBJ whole genome shotgun (WGS) entry which is preliminary data.</text>
</comment>
<keyword evidence="2" id="KW-1185">Reference proteome</keyword>
<dbReference type="RefSeq" id="WP_377260218.1">
    <property type="nucleotide sequence ID" value="NZ_JBHLUH010000077.1"/>
</dbReference>
<dbReference type="Proteomes" id="UP001589867">
    <property type="component" value="Unassembled WGS sequence"/>
</dbReference>
<protein>
    <submittedName>
        <fullName evidence="1">DUF4259 domain-containing protein</fullName>
    </submittedName>
</protein>